<feature type="domain" description="Gfo/Idh/MocA-like oxidoreductase N-terminal" evidence="1">
    <location>
        <begin position="5"/>
        <end position="113"/>
    </location>
</feature>
<dbReference type="EMBL" id="MAYW01000020">
    <property type="protein sequence ID" value="ODS33768.1"/>
    <property type="molecule type" value="Genomic_DNA"/>
</dbReference>
<dbReference type="InterPro" id="IPR055170">
    <property type="entry name" value="GFO_IDH_MocA-like_dom"/>
</dbReference>
<protein>
    <submittedName>
        <fullName evidence="3">Oxidoreductase</fullName>
    </submittedName>
</protein>
<dbReference type="Pfam" id="PF01408">
    <property type="entry name" value="GFO_IDH_MocA"/>
    <property type="match status" value="1"/>
</dbReference>
<accession>A0A1E3XDU2</accession>
<dbReference type="Gene3D" id="3.40.50.720">
    <property type="entry name" value="NAD(P)-binding Rossmann-like Domain"/>
    <property type="match status" value="1"/>
</dbReference>
<organism evidence="3 4">
    <name type="scientific">Candidatus Scalindua rubra</name>
    <dbReference type="NCBI Taxonomy" id="1872076"/>
    <lineage>
        <taxon>Bacteria</taxon>
        <taxon>Pseudomonadati</taxon>
        <taxon>Planctomycetota</taxon>
        <taxon>Candidatus Brocadiia</taxon>
        <taxon>Candidatus Brocadiales</taxon>
        <taxon>Candidatus Scalinduaceae</taxon>
        <taxon>Candidatus Scalindua</taxon>
    </lineage>
</organism>
<sequence>MQNKLKVGIIGMGVGESHIEGFQRHSGCEVVALCDFSDDKFRMCNEKYPHMKITMNDDDILQDTEIDIVSIASYDNYHYEQIIKALGNEKHVFVEKPLCMYESEAIEIREQIKSNPDLKLSSNLILRQSPRFLYVKNLIEEETFGELYYLESDYNYGRINKITDGWRGKLNFYSVVYGGGVHVVDLLLWLTGETIVEVFSYGNNISTKNSRFKYNDFVVSILKFKSGIVGKTACNMGCAFPHFHTLAVYGTKATFVNGFDKGLLFESRTHNDKPTVITEEYPGVEKGDLLLNFVDSIINNKQLIVDVDDVFRTMSVCFAMEKSMNLSKAVKVTYL</sequence>
<dbReference type="SUPFAM" id="SSF51735">
    <property type="entry name" value="NAD(P)-binding Rossmann-fold domains"/>
    <property type="match status" value="1"/>
</dbReference>
<evidence type="ECO:0000259" key="2">
    <source>
        <dbReference type="Pfam" id="PF22725"/>
    </source>
</evidence>
<reference evidence="3 4" key="1">
    <citation type="submission" date="2016-07" db="EMBL/GenBank/DDBJ databases">
        <title>Draft genome of Scalindua rubra, obtained from a brine-seawater interface in the Red Sea, sheds light on salt adaptation in anammox bacteria.</title>
        <authorList>
            <person name="Speth D.R."/>
            <person name="Lagkouvardos I."/>
            <person name="Wang Y."/>
            <person name="Qian P.-Y."/>
            <person name="Dutilh B.E."/>
            <person name="Jetten M.S."/>
        </authorList>
    </citation>
    <scope>NUCLEOTIDE SEQUENCE [LARGE SCALE GENOMIC DNA]</scope>
    <source>
        <strain evidence="3">BSI-1</strain>
    </source>
</reference>
<evidence type="ECO:0000313" key="3">
    <source>
        <dbReference type="EMBL" id="ODS33768.1"/>
    </source>
</evidence>
<name>A0A1E3XDU2_9BACT</name>
<dbReference type="PANTHER" id="PTHR43377:SF1">
    <property type="entry name" value="BILIVERDIN REDUCTASE A"/>
    <property type="match status" value="1"/>
</dbReference>
<dbReference type="SUPFAM" id="SSF55347">
    <property type="entry name" value="Glyceraldehyde-3-phosphate dehydrogenase-like, C-terminal domain"/>
    <property type="match status" value="1"/>
</dbReference>
<dbReference type="PANTHER" id="PTHR43377">
    <property type="entry name" value="BILIVERDIN REDUCTASE A"/>
    <property type="match status" value="1"/>
</dbReference>
<dbReference type="InterPro" id="IPR000683">
    <property type="entry name" value="Gfo/Idh/MocA-like_OxRdtase_N"/>
</dbReference>
<gene>
    <name evidence="3" type="primary">mviM_2</name>
    <name evidence="3" type="ORF">SCARUB_01125</name>
</gene>
<dbReference type="InterPro" id="IPR036291">
    <property type="entry name" value="NAD(P)-bd_dom_sf"/>
</dbReference>
<dbReference type="Gene3D" id="3.30.360.10">
    <property type="entry name" value="Dihydrodipicolinate Reductase, domain 2"/>
    <property type="match status" value="1"/>
</dbReference>
<dbReference type="GO" id="GO:0000166">
    <property type="term" value="F:nucleotide binding"/>
    <property type="evidence" value="ECO:0007669"/>
    <property type="project" value="InterPro"/>
</dbReference>
<dbReference type="InterPro" id="IPR051450">
    <property type="entry name" value="Gfo/Idh/MocA_Oxidoreductases"/>
</dbReference>
<dbReference type="Pfam" id="PF22725">
    <property type="entry name" value="GFO_IDH_MocA_C3"/>
    <property type="match status" value="1"/>
</dbReference>
<feature type="domain" description="GFO/IDH/MocA-like oxidoreductase" evidence="2">
    <location>
        <begin position="132"/>
        <end position="255"/>
    </location>
</feature>
<dbReference type="Proteomes" id="UP000094056">
    <property type="component" value="Unassembled WGS sequence"/>
</dbReference>
<proteinExistence type="predicted"/>
<dbReference type="AlphaFoldDB" id="A0A1E3XDU2"/>
<evidence type="ECO:0000313" key="4">
    <source>
        <dbReference type="Proteomes" id="UP000094056"/>
    </source>
</evidence>
<comment type="caution">
    <text evidence="3">The sequence shown here is derived from an EMBL/GenBank/DDBJ whole genome shotgun (WGS) entry which is preliminary data.</text>
</comment>
<evidence type="ECO:0000259" key="1">
    <source>
        <dbReference type="Pfam" id="PF01408"/>
    </source>
</evidence>